<feature type="compositionally biased region" description="Low complexity" evidence="1">
    <location>
        <begin position="53"/>
        <end position="71"/>
    </location>
</feature>
<dbReference type="Proteomes" id="UP000008177">
    <property type="component" value="Unplaced contigs"/>
</dbReference>
<reference evidence="3" key="1">
    <citation type="journal article" date="2011" name="PLoS Genet.">
        <title>Genomic analysis of the necrotrophic fungal pathogens Sclerotinia sclerotiorum and Botrytis cinerea.</title>
        <authorList>
            <person name="Amselem J."/>
            <person name="Cuomo C.A."/>
            <person name="van Kan J.A."/>
            <person name="Viaud M."/>
            <person name="Benito E.P."/>
            <person name="Couloux A."/>
            <person name="Coutinho P.M."/>
            <person name="de Vries R.P."/>
            <person name="Dyer P.S."/>
            <person name="Fillinger S."/>
            <person name="Fournier E."/>
            <person name="Gout L."/>
            <person name="Hahn M."/>
            <person name="Kohn L."/>
            <person name="Lapalu N."/>
            <person name="Plummer K.M."/>
            <person name="Pradier J.M."/>
            <person name="Quevillon E."/>
            <person name="Sharon A."/>
            <person name="Simon A."/>
            <person name="ten Have A."/>
            <person name="Tudzynski B."/>
            <person name="Tudzynski P."/>
            <person name="Wincker P."/>
            <person name="Andrew M."/>
            <person name="Anthouard V."/>
            <person name="Beever R.E."/>
            <person name="Beffa R."/>
            <person name="Benoit I."/>
            <person name="Bouzid O."/>
            <person name="Brault B."/>
            <person name="Chen Z."/>
            <person name="Choquer M."/>
            <person name="Collemare J."/>
            <person name="Cotton P."/>
            <person name="Danchin E.G."/>
            <person name="Da Silva C."/>
            <person name="Gautier A."/>
            <person name="Giraud C."/>
            <person name="Giraud T."/>
            <person name="Gonzalez C."/>
            <person name="Grossetete S."/>
            <person name="Guldener U."/>
            <person name="Henrissat B."/>
            <person name="Howlett B.J."/>
            <person name="Kodira C."/>
            <person name="Kretschmer M."/>
            <person name="Lappartient A."/>
            <person name="Leroch M."/>
            <person name="Levis C."/>
            <person name="Mauceli E."/>
            <person name="Neuveglise C."/>
            <person name="Oeser B."/>
            <person name="Pearson M."/>
            <person name="Poulain J."/>
            <person name="Poussereau N."/>
            <person name="Quesneville H."/>
            <person name="Rascle C."/>
            <person name="Schumacher J."/>
            <person name="Segurens B."/>
            <person name="Sexton A."/>
            <person name="Silva E."/>
            <person name="Sirven C."/>
            <person name="Soanes D.M."/>
            <person name="Talbot N.J."/>
            <person name="Templeton M."/>
            <person name="Yandava C."/>
            <person name="Yarden O."/>
            <person name="Zeng Q."/>
            <person name="Rollins J.A."/>
            <person name="Lebrun M.H."/>
            <person name="Dickman M."/>
        </authorList>
    </citation>
    <scope>NUCLEOTIDE SEQUENCE [LARGE SCALE GENOMIC DNA]</scope>
    <source>
        <strain evidence="3">T4</strain>
    </source>
</reference>
<name>G2YUU8_BOTF4</name>
<evidence type="ECO:0000313" key="2">
    <source>
        <dbReference type="EMBL" id="CCD55396.1"/>
    </source>
</evidence>
<sequence length="71" mass="8081">MNFSTFQHPAPSTHPRIYPSLYISLATPPTPLSTSRLRNNRPPLKHQGKKDNPIPFINSIPSSPFPLRNQY</sequence>
<dbReference type="HOGENOM" id="CLU_2739745_0_0_1"/>
<dbReference type="InParanoid" id="G2YUU8"/>
<gene>
    <name evidence="2" type="ORF">BofuT4_uP157920.1</name>
</gene>
<dbReference type="AlphaFoldDB" id="G2YUU8"/>
<dbReference type="EMBL" id="FQ790354">
    <property type="protein sequence ID" value="CCD55396.1"/>
    <property type="molecule type" value="Genomic_DNA"/>
</dbReference>
<protein>
    <submittedName>
        <fullName evidence="2">Uncharacterized protein</fullName>
    </submittedName>
</protein>
<accession>G2YUU8</accession>
<evidence type="ECO:0000313" key="3">
    <source>
        <dbReference type="Proteomes" id="UP000008177"/>
    </source>
</evidence>
<evidence type="ECO:0000256" key="1">
    <source>
        <dbReference type="SAM" id="MobiDB-lite"/>
    </source>
</evidence>
<organism evidence="2 3">
    <name type="scientific">Botryotinia fuckeliana (strain T4)</name>
    <name type="common">Noble rot fungus</name>
    <name type="synonym">Botrytis cinerea</name>
    <dbReference type="NCBI Taxonomy" id="999810"/>
    <lineage>
        <taxon>Eukaryota</taxon>
        <taxon>Fungi</taxon>
        <taxon>Dikarya</taxon>
        <taxon>Ascomycota</taxon>
        <taxon>Pezizomycotina</taxon>
        <taxon>Leotiomycetes</taxon>
        <taxon>Helotiales</taxon>
        <taxon>Sclerotiniaceae</taxon>
        <taxon>Botrytis</taxon>
    </lineage>
</organism>
<proteinExistence type="predicted"/>
<feature type="region of interest" description="Disordered" evidence="1">
    <location>
        <begin position="29"/>
        <end position="71"/>
    </location>
</feature>